<dbReference type="Proteomes" id="UP000183315">
    <property type="component" value="Unassembled WGS sequence"/>
</dbReference>
<keyword evidence="1" id="KW-0472">Membrane</keyword>
<gene>
    <name evidence="3" type="ORF">SAMN05421637_1427</name>
</gene>
<proteinExistence type="predicted"/>
<dbReference type="STRING" id="1043493.SAMN05421637_1427"/>
<keyword evidence="1" id="KW-1133">Transmembrane helix</keyword>
<sequence>MSLGDEAGSVTVLTIGLLAVLLAALVTVVSTTHVQLQRSRLAHVADETALAAADTVDLDAYYRSGVVTLEVAAVSEAAAAQLAYSSRRQGVADAVLVDASSADGSTVEIELALRTPMLLGAPWLPGRVDLTATASARAVP</sequence>
<accession>A0A1H6XUC2</accession>
<dbReference type="InterPro" id="IPR028087">
    <property type="entry name" value="Tad_N"/>
</dbReference>
<dbReference type="AlphaFoldDB" id="A0A1H6XUC2"/>
<keyword evidence="4" id="KW-1185">Reference proteome</keyword>
<reference evidence="4" key="1">
    <citation type="submission" date="2016-10" db="EMBL/GenBank/DDBJ databases">
        <authorList>
            <person name="Varghese N."/>
        </authorList>
    </citation>
    <scope>NUCLEOTIDE SEQUENCE [LARGE SCALE GENOMIC DNA]</scope>
    <source>
        <strain evidence="4">DSM 24868</strain>
    </source>
</reference>
<evidence type="ECO:0000256" key="1">
    <source>
        <dbReference type="SAM" id="Phobius"/>
    </source>
</evidence>
<feature type="domain" description="Putative Flp pilus-assembly TadG-like N-terminal" evidence="2">
    <location>
        <begin position="8"/>
        <end position="54"/>
    </location>
</feature>
<keyword evidence="1" id="KW-0812">Transmembrane</keyword>
<dbReference type="EMBL" id="FNZI01000003">
    <property type="protein sequence ID" value="SEJ32668.1"/>
    <property type="molecule type" value="Genomic_DNA"/>
</dbReference>
<name>A0A1H6XUC2_9MICO</name>
<protein>
    <submittedName>
        <fullName evidence="3">Putative Flp pilus-assembly TadE/G-like</fullName>
    </submittedName>
</protein>
<dbReference type="RefSeq" id="WP_052405873.1">
    <property type="nucleotide sequence ID" value="NZ_BBLU01000008.1"/>
</dbReference>
<organism evidence="3 4">
    <name type="scientific">Demequina mangrovi</name>
    <dbReference type="NCBI Taxonomy" id="1043493"/>
    <lineage>
        <taxon>Bacteria</taxon>
        <taxon>Bacillati</taxon>
        <taxon>Actinomycetota</taxon>
        <taxon>Actinomycetes</taxon>
        <taxon>Micrococcales</taxon>
        <taxon>Demequinaceae</taxon>
        <taxon>Demequina</taxon>
    </lineage>
</organism>
<dbReference type="OrthoDB" id="5146661at2"/>
<dbReference type="Pfam" id="PF13400">
    <property type="entry name" value="Tad"/>
    <property type="match status" value="1"/>
</dbReference>
<evidence type="ECO:0000313" key="4">
    <source>
        <dbReference type="Proteomes" id="UP000183315"/>
    </source>
</evidence>
<evidence type="ECO:0000259" key="2">
    <source>
        <dbReference type="Pfam" id="PF13400"/>
    </source>
</evidence>
<feature type="transmembrane region" description="Helical" evidence="1">
    <location>
        <begin position="12"/>
        <end position="31"/>
    </location>
</feature>
<evidence type="ECO:0000313" key="3">
    <source>
        <dbReference type="EMBL" id="SEJ32668.1"/>
    </source>
</evidence>